<dbReference type="Proteomes" id="UP000835206">
    <property type="component" value="Chromosome 12"/>
</dbReference>
<protein>
    <submittedName>
        <fullName evidence="3">Uncharacterized protein LOC100650250 isoform X3</fullName>
    </submittedName>
</protein>
<proteinExistence type="predicted"/>
<evidence type="ECO:0000313" key="3">
    <source>
        <dbReference type="RefSeq" id="XP_048266799.1"/>
    </source>
</evidence>
<sequence>MVYQIVTEYLARTVEGMAMAEEMVSVVVNLLALTEHHPMDSVETEVQVPEDHPAVTEHLVEEMASVVGNLPVLTVHRPMDSVETEVQVPEDHPVATEHLVGEMVSVVVSLLVLMVHRPMDSVETEVQEPEDRPVVTEHLAEEMVSVVEATELARTDSVVLHRTATVLQKTEMVLVVAMEVGLHRVSMDLLEETVETAGTVETVAMEDGHRVVTERLKEMEEDHRVFMDHQVEMEITAAEMEDITVAMVDIHQEDRVVTGLAMVDILLEALVAMMAILLEVPVVMAAATVVILLDQVEMVAVTEVTGKMKITNQQNTNSLMKSRTSSPELIMAIRKVETGIAHRESSMFCFLMAENKSLSTKLIKMDLNLKLDTKVKRMAKDMVLVDQEAMVKIMDTQVADLTEMEPEGTHREDQVVTMAVTETEITVATVATVETMEDIHPEVVATQRLTEDINTKCSSKRSNIYRVYYKRGIHRATFIITHGIVSVWNSKNATVIVSDDNFSTIEF</sequence>
<dbReference type="AlphaFoldDB" id="A0A9C6SDC9"/>
<reference evidence="3" key="1">
    <citation type="submission" date="2025-08" db="UniProtKB">
        <authorList>
            <consortium name="RefSeq"/>
        </authorList>
    </citation>
    <scope>IDENTIFICATION</scope>
</reference>
<name>A0A9C6SDC9_BOMTE</name>
<feature type="transmembrane region" description="Helical" evidence="1">
    <location>
        <begin position="270"/>
        <end position="293"/>
    </location>
</feature>
<evidence type="ECO:0000256" key="1">
    <source>
        <dbReference type="SAM" id="Phobius"/>
    </source>
</evidence>
<keyword evidence="2" id="KW-1185">Reference proteome</keyword>
<organism evidence="2 3">
    <name type="scientific">Bombus terrestris</name>
    <name type="common">Buff-tailed bumblebee</name>
    <name type="synonym">Apis terrestris</name>
    <dbReference type="NCBI Taxonomy" id="30195"/>
    <lineage>
        <taxon>Eukaryota</taxon>
        <taxon>Metazoa</taxon>
        <taxon>Ecdysozoa</taxon>
        <taxon>Arthropoda</taxon>
        <taxon>Hexapoda</taxon>
        <taxon>Insecta</taxon>
        <taxon>Pterygota</taxon>
        <taxon>Neoptera</taxon>
        <taxon>Endopterygota</taxon>
        <taxon>Hymenoptera</taxon>
        <taxon>Apocrita</taxon>
        <taxon>Aculeata</taxon>
        <taxon>Apoidea</taxon>
        <taxon>Anthophila</taxon>
        <taxon>Apidae</taxon>
        <taxon>Bombus</taxon>
        <taxon>Bombus</taxon>
    </lineage>
</organism>
<dbReference type="RefSeq" id="XP_048266799.1">
    <property type="nucleotide sequence ID" value="XM_048410842.1"/>
</dbReference>
<keyword evidence="1" id="KW-0812">Transmembrane</keyword>
<gene>
    <name evidence="3" type="primary">LOC100650250</name>
</gene>
<keyword evidence="1" id="KW-0472">Membrane</keyword>
<accession>A0A9C6SDC9</accession>
<evidence type="ECO:0000313" key="2">
    <source>
        <dbReference type="Proteomes" id="UP000835206"/>
    </source>
</evidence>
<dbReference type="GeneID" id="100650250"/>
<keyword evidence="1" id="KW-1133">Transmembrane helix</keyword>